<evidence type="ECO:0000313" key="4">
    <source>
        <dbReference type="Proteomes" id="UP000000719"/>
    </source>
</evidence>
<evidence type="ECO:0000256" key="2">
    <source>
        <dbReference type="ARBA" id="ARBA00022679"/>
    </source>
</evidence>
<dbReference type="InterPro" id="IPR019845">
    <property type="entry name" value="Squalene/phytoene_synthase_CS"/>
</dbReference>
<dbReference type="Pfam" id="PF00494">
    <property type="entry name" value="SQS_PSY"/>
    <property type="match status" value="1"/>
</dbReference>
<dbReference type="InterPro" id="IPR008949">
    <property type="entry name" value="Isoprenoid_synthase_dom_sf"/>
</dbReference>
<gene>
    <name evidence="3" type="ordered locus">Hore_15920</name>
</gene>
<dbReference type="GO" id="GO:0045338">
    <property type="term" value="P:farnesyl diphosphate metabolic process"/>
    <property type="evidence" value="ECO:0007669"/>
    <property type="project" value="InterPro"/>
</dbReference>
<reference evidence="3 4" key="1">
    <citation type="journal article" date="2009" name="PLoS ONE">
        <title>Genome analysis of the anaerobic thermohalophilic bacterium Halothermothrix orenii.</title>
        <authorList>
            <person name="Mavromatis K."/>
            <person name="Ivanova N."/>
            <person name="Anderson I."/>
            <person name="Lykidis A."/>
            <person name="Hooper S.D."/>
            <person name="Sun H."/>
            <person name="Kunin V."/>
            <person name="Lapidus A."/>
            <person name="Hugenholtz P."/>
            <person name="Patel B."/>
            <person name="Kyrpides N.C."/>
        </authorList>
    </citation>
    <scope>NUCLEOTIDE SEQUENCE [LARGE SCALE GENOMIC DNA]</scope>
    <source>
        <strain evidence="4">H 168 / OCM 544 / DSM 9562</strain>
    </source>
</reference>
<protein>
    <submittedName>
        <fullName evidence="3">Squalene synthase</fullName>
        <ecNumber evidence="3">2.5.1.21</ecNumber>
    </submittedName>
</protein>
<dbReference type="eggNOG" id="COG1562">
    <property type="taxonomic scope" value="Bacteria"/>
</dbReference>
<dbReference type="PANTHER" id="PTHR11626:SF2">
    <property type="entry name" value="SQUALENE SYNTHASE"/>
    <property type="match status" value="1"/>
</dbReference>
<dbReference type="AlphaFoldDB" id="B8CYH2"/>
<dbReference type="Proteomes" id="UP000000719">
    <property type="component" value="Chromosome"/>
</dbReference>
<proteinExistence type="predicted"/>
<dbReference type="EMBL" id="CP001098">
    <property type="protein sequence ID" value="ACL70341.1"/>
    <property type="molecule type" value="Genomic_DNA"/>
</dbReference>
<dbReference type="HOGENOM" id="CLU_031981_0_2_9"/>
<dbReference type="PROSITE" id="PS01044">
    <property type="entry name" value="SQUALEN_PHYTOEN_SYN_1"/>
    <property type="match status" value="1"/>
</dbReference>
<name>B8CYH2_HALOH</name>
<dbReference type="KEGG" id="hor:Hore_15920"/>
<dbReference type="GO" id="GO:0051996">
    <property type="term" value="F:squalene synthase [NAD(P)H] activity"/>
    <property type="evidence" value="ECO:0007669"/>
    <property type="project" value="UniProtKB-EC"/>
</dbReference>
<keyword evidence="2 3" id="KW-0808">Transferase</keyword>
<dbReference type="EC" id="2.5.1.21" evidence="3"/>
<dbReference type="OrthoDB" id="9787280at2"/>
<sequence>MVDSLKFCKKMLPKVSRSFALTIPLLDDKLYMPVLTVYLQDRLLDNFEDEVKGIDIDTRKDLMDSVVALFDPDNEGTNYICNRLKGYSDYIPDNDLQALTEGCHLLKEVYQNLPHKVQRLSFKWLNEMNEGMKKYLTLKIKTFEELDEYCYYVAGTVGGFLTELVLLYGDIHDHKQKEDLLENFTEAGLFLQKINIIRDIKIDLEERNKSFWPMEELGLSDEKILNPDYKEDASRALRVMLSNAKGHIEGLATYFEAIPDNLPGYRKFFSVNNALGIATLEELEGNLKLFYGRGKVKVSKMKFLKILNDPVKFFRQMVIRY</sequence>
<dbReference type="SFLD" id="SFLDG01018">
    <property type="entry name" value="Squalene/Phytoene_Synthase_Lik"/>
    <property type="match status" value="1"/>
</dbReference>
<evidence type="ECO:0000256" key="1">
    <source>
        <dbReference type="ARBA" id="ARBA00004829"/>
    </source>
</evidence>
<dbReference type="InterPro" id="IPR002060">
    <property type="entry name" value="Squ/phyt_synthse"/>
</dbReference>
<dbReference type="InterPro" id="IPR044844">
    <property type="entry name" value="Trans_IPPS_euk-type"/>
</dbReference>
<organism evidence="3 4">
    <name type="scientific">Halothermothrix orenii (strain H 168 / OCM 544 / DSM 9562)</name>
    <dbReference type="NCBI Taxonomy" id="373903"/>
    <lineage>
        <taxon>Bacteria</taxon>
        <taxon>Bacillati</taxon>
        <taxon>Bacillota</taxon>
        <taxon>Clostridia</taxon>
        <taxon>Halanaerobiales</taxon>
        <taxon>Halothermotrichaceae</taxon>
        <taxon>Halothermothrix</taxon>
    </lineage>
</organism>
<keyword evidence="4" id="KW-1185">Reference proteome</keyword>
<dbReference type="SFLD" id="SFLDS00005">
    <property type="entry name" value="Isoprenoid_Synthase_Type_I"/>
    <property type="match status" value="1"/>
</dbReference>
<dbReference type="Gene3D" id="1.10.600.10">
    <property type="entry name" value="Farnesyl Diphosphate Synthase"/>
    <property type="match status" value="1"/>
</dbReference>
<evidence type="ECO:0000313" key="3">
    <source>
        <dbReference type="EMBL" id="ACL70341.1"/>
    </source>
</evidence>
<dbReference type="PANTHER" id="PTHR11626">
    <property type="entry name" value="FARNESYL-DIPHOSPHATE FARNESYLTRANSFERASE"/>
    <property type="match status" value="1"/>
</dbReference>
<dbReference type="SUPFAM" id="SSF48576">
    <property type="entry name" value="Terpenoid synthases"/>
    <property type="match status" value="1"/>
</dbReference>
<comment type="pathway">
    <text evidence="1">Carotenoid biosynthesis.</text>
</comment>
<accession>B8CYH2</accession>
<dbReference type="STRING" id="373903.Hore_15920"/>